<dbReference type="Pfam" id="PF01740">
    <property type="entry name" value="STAS"/>
    <property type="match status" value="1"/>
</dbReference>
<dbReference type="WBParaSite" id="ACOC_0001074901-mRNA-1">
    <property type="protein sequence ID" value="ACOC_0001074901-mRNA-1"/>
    <property type="gene ID" value="ACOC_0001074901"/>
</dbReference>
<keyword evidence="3" id="KW-1185">Reference proteome</keyword>
<dbReference type="Gene3D" id="3.30.750.24">
    <property type="entry name" value="STAS domain"/>
    <property type="match status" value="1"/>
</dbReference>
<protein>
    <submittedName>
        <fullName evidence="4">STAS domain-containing protein</fullName>
    </submittedName>
</protein>
<dbReference type="InterPro" id="IPR036513">
    <property type="entry name" value="STAS_dom_sf"/>
</dbReference>
<dbReference type="CDD" id="cd07042">
    <property type="entry name" value="STAS_SulP_like_sulfate_transporter"/>
    <property type="match status" value="1"/>
</dbReference>
<name>A0A0R3PX02_ANGCS</name>
<evidence type="ECO:0000313" key="3">
    <source>
        <dbReference type="Proteomes" id="UP000267027"/>
    </source>
</evidence>
<dbReference type="Proteomes" id="UP000267027">
    <property type="component" value="Unassembled WGS sequence"/>
</dbReference>
<proteinExistence type="predicted"/>
<dbReference type="EMBL" id="UYYA01004537">
    <property type="protein sequence ID" value="VDM62335.1"/>
    <property type="molecule type" value="Genomic_DNA"/>
</dbReference>
<dbReference type="OrthoDB" id="5809261at2759"/>
<sequence>MLSRHFIIDCSGLTFVDCMGVSTLKEVYSEMRSRGILVYFAAAKGRLSIATKMNILPKFRYAAAVRELFESSGFYSFVAKENFYPTMRDAVAIARTRQQA</sequence>
<evidence type="ECO:0000313" key="2">
    <source>
        <dbReference type="EMBL" id="VDM62335.1"/>
    </source>
</evidence>
<feature type="domain" description="STAS" evidence="1">
    <location>
        <begin position="1"/>
        <end position="94"/>
    </location>
</feature>
<dbReference type="InterPro" id="IPR002645">
    <property type="entry name" value="STAS_dom"/>
</dbReference>
<reference evidence="2 3" key="2">
    <citation type="submission" date="2018-11" db="EMBL/GenBank/DDBJ databases">
        <authorList>
            <consortium name="Pathogen Informatics"/>
        </authorList>
    </citation>
    <scope>NUCLEOTIDE SEQUENCE [LARGE SCALE GENOMIC DNA]</scope>
    <source>
        <strain evidence="2 3">Costa Rica</strain>
    </source>
</reference>
<accession>A0A0R3PX02</accession>
<dbReference type="SUPFAM" id="SSF52091">
    <property type="entry name" value="SpoIIaa-like"/>
    <property type="match status" value="1"/>
</dbReference>
<evidence type="ECO:0000313" key="4">
    <source>
        <dbReference type="WBParaSite" id="ACOC_0001074901-mRNA-1"/>
    </source>
</evidence>
<organism evidence="4">
    <name type="scientific">Angiostrongylus costaricensis</name>
    <name type="common">Nematode worm</name>
    <dbReference type="NCBI Taxonomy" id="334426"/>
    <lineage>
        <taxon>Eukaryota</taxon>
        <taxon>Metazoa</taxon>
        <taxon>Ecdysozoa</taxon>
        <taxon>Nematoda</taxon>
        <taxon>Chromadorea</taxon>
        <taxon>Rhabditida</taxon>
        <taxon>Rhabditina</taxon>
        <taxon>Rhabditomorpha</taxon>
        <taxon>Strongyloidea</taxon>
        <taxon>Metastrongylidae</taxon>
        <taxon>Angiostrongylus</taxon>
    </lineage>
</organism>
<dbReference type="PROSITE" id="PS50801">
    <property type="entry name" value="STAS"/>
    <property type="match status" value="1"/>
</dbReference>
<reference evidence="4" key="1">
    <citation type="submission" date="2017-02" db="UniProtKB">
        <authorList>
            <consortium name="WormBaseParasite"/>
        </authorList>
    </citation>
    <scope>IDENTIFICATION</scope>
</reference>
<dbReference type="AlphaFoldDB" id="A0A0R3PX02"/>
<evidence type="ECO:0000259" key="1">
    <source>
        <dbReference type="PROSITE" id="PS50801"/>
    </source>
</evidence>
<gene>
    <name evidence="2" type="ORF">ACOC_LOCUS10750</name>
</gene>
<dbReference type="STRING" id="334426.A0A0R3PX02"/>